<name>A0AA37HL26_9HYPH</name>
<evidence type="ECO:0000313" key="3">
    <source>
        <dbReference type="EMBL" id="GJD76837.1"/>
    </source>
</evidence>
<dbReference type="InterPro" id="IPR011576">
    <property type="entry name" value="Pyridox_Oxase_N"/>
</dbReference>
<accession>A0AA37HL26</accession>
<evidence type="ECO:0000256" key="1">
    <source>
        <dbReference type="SAM" id="MobiDB-lite"/>
    </source>
</evidence>
<dbReference type="RefSeq" id="WP_238300334.1">
    <property type="nucleotide sequence ID" value="NZ_BPQM01000002.1"/>
</dbReference>
<reference evidence="3" key="1">
    <citation type="journal article" date="2016" name="Front. Microbiol.">
        <title>Genome Sequence of the Piezophilic, Mesophilic Sulfate-Reducing Bacterium Desulfovibrio indicus J2T.</title>
        <authorList>
            <person name="Cao J."/>
            <person name="Maignien L."/>
            <person name="Shao Z."/>
            <person name="Alain K."/>
            <person name="Jebbar M."/>
        </authorList>
    </citation>
    <scope>NUCLEOTIDE SEQUENCE</scope>
    <source>
        <strain evidence="3">NBRC 103626</strain>
    </source>
</reference>
<dbReference type="InterPro" id="IPR012349">
    <property type="entry name" value="Split_barrel_FMN-bd"/>
</dbReference>
<dbReference type="InterPro" id="IPR024029">
    <property type="entry name" value="Pyridox_Oxase_FMN-dep"/>
</dbReference>
<reference evidence="3" key="2">
    <citation type="submission" date="2021-08" db="EMBL/GenBank/DDBJ databases">
        <authorList>
            <person name="Tani A."/>
            <person name="Ola A."/>
            <person name="Ogura Y."/>
            <person name="Katsura K."/>
            <person name="Hayashi T."/>
        </authorList>
    </citation>
    <scope>NUCLEOTIDE SEQUENCE</scope>
    <source>
        <strain evidence="3">NBRC 103626</strain>
    </source>
</reference>
<protein>
    <recommendedName>
        <fullName evidence="2">Pyridoxamine 5'-phosphate oxidase N-terminal domain-containing protein</fullName>
    </recommendedName>
</protein>
<proteinExistence type="predicted"/>
<evidence type="ECO:0000313" key="4">
    <source>
        <dbReference type="Proteomes" id="UP001055108"/>
    </source>
</evidence>
<feature type="region of interest" description="Disordered" evidence="1">
    <location>
        <begin position="1"/>
        <end position="26"/>
    </location>
</feature>
<dbReference type="SUPFAM" id="SSF50475">
    <property type="entry name" value="FMN-binding split barrel"/>
    <property type="match status" value="1"/>
</dbReference>
<dbReference type="PANTHER" id="PTHR42815:SF2">
    <property type="entry name" value="FAD-BINDING, PUTATIVE (AFU_ORTHOLOGUE AFUA_6G07600)-RELATED"/>
    <property type="match status" value="1"/>
</dbReference>
<dbReference type="EMBL" id="BPQM01000002">
    <property type="protein sequence ID" value="GJD76837.1"/>
    <property type="molecule type" value="Genomic_DNA"/>
</dbReference>
<keyword evidence="4" id="KW-1185">Reference proteome</keyword>
<dbReference type="Pfam" id="PF01243">
    <property type="entry name" value="PNPOx_N"/>
    <property type="match status" value="1"/>
</dbReference>
<dbReference type="AlphaFoldDB" id="A0AA37HL26"/>
<comment type="caution">
    <text evidence="3">The sequence shown here is derived from an EMBL/GenBank/DDBJ whole genome shotgun (WGS) entry which is preliminary data.</text>
</comment>
<organism evidence="3 4">
    <name type="scientific">Methylobacterium gregans</name>
    <dbReference type="NCBI Taxonomy" id="374424"/>
    <lineage>
        <taxon>Bacteria</taxon>
        <taxon>Pseudomonadati</taxon>
        <taxon>Pseudomonadota</taxon>
        <taxon>Alphaproteobacteria</taxon>
        <taxon>Hyphomicrobiales</taxon>
        <taxon>Methylobacteriaceae</taxon>
        <taxon>Methylobacterium</taxon>
    </lineage>
</organism>
<dbReference type="Proteomes" id="UP001055108">
    <property type="component" value="Unassembled WGS sequence"/>
</dbReference>
<gene>
    <name evidence="3" type="ORF">NBEOAGPD_0038</name>
</gene>
<dbReference type="PANTHER" id="PTHR42815">
    <property type="entry name" value="FAD-BINDING, PUTATIVE (AFU_ORTHOLOGUE AFUA_6G07600)-RELATED"/>
    <property type="match status" value="1"/>
</dbReference>
<evidence type="ECO:0000259" key="2">
    <source>
        <dbReference type="Pfam" id="PF01243"/>
    </source>
</evidence>
<feature type="domain" description="Pyridoxamine 5'-phosphate oxidase N-terminal" evidence="2">
    <location>
        <begin position="34"/>
        <end position="154"/>
    </location>
</feature>
<sequence>MDEGQGSGPDRAAIRAHYGAPTPRSQVKQLDRIDGHARAFIALSPFCVVASADAQGRCDATPRGDAPGFVAVPDARTLLLPDRPGNRRVDTMLNVAENPAIGLLFFVPGLQETLRVNGRAEIVTDPDVLALLSAQGKMPCAALRVRVEEAFFHCGKAVIRSDLWTRGAGPRPDFPTLGQIFADQIAGTDAAENDRSIEDGYRNRLY</sequence>
<dbReference type="Gene3D" id="2.30.110.10">
    <property type="entry name" value="Electron Transport, Fmn-binding Protein, Chain A"/>
    <property type="match status" value="1"/>
</dbReference>
<dbReference type="NCBIfam" id="TIGR04025">
    <property type="entry name" value="PPOX_FMN_DR2398"/>
    <property type="match status" value="1"/>
</dbReference>